<accession>A0A4P8NQX1</accession>
<dbReference type="InterPro" id="IPR004860">
    <property type="entry name" value="LAGLIDADG_dom"/>
</dbReference>
<organism evidence="3">
    <name type="scientific">Powellomyces hirtus</name>
    <dbReference type="NCBI Taxonomy" id="109895"/>
    <lineage>
        <taxon>Eukaryota</taxon>
        <taxon>Fungi</taxon>
        <taxon>Fungi incertae sedis</taxon>
        <taxon>Chytridiomycota</taxon>
        <taxon>Chytridiomycota incertae sedis</taxon>
        <taxon>Chytridiomycetes</taxon>
        <taxon>Spizellomycetales</taxon>
        <taxon>Powellomycetaceae</taxon>
        <taxon>Powellomyces</taxon>
    </lineage>
</organism>
<proteinExistence type="predicted"/>
<keyword evidence="3" id="KW-0255">Endonuclease</keyword>
<keyword evidence="3" id="KW-0496">Mitochondrion</keyword>
<dbReference type="Pfam" id="PF00961">
    <property type="entry name" value="LAGLIDADG_1"/>
    <property type="match status" value="2"/>
</dbReference>
<keyword evidence="1" id="KW-0812">Transmembrane</keyword>
<dbReference type="InterPro" id="IPR051289">
    <property type="entry name" value="LAGLIDADG_Endonuclease"/>
</dbReference>
<dbReference type="EMBL" id="MK292694">
    <property type="protein sequence ID" value="QCQ69151.1"/>
    <property type="molecule type" value="Genomic_DNA"/>
</dbReference>
<keyword evidence="1" id="KW-0472">Membrane</keyword>
<reference evidence="3" key="1">
    <citation type="journal article" date="2018" name="BMC Evol. Biol.">
        <title>The linear mitochondrial genome of the quarantine chytrid Synchytrium endobioticum; insights into the evolution and recent history of an obligate biotrophic plant pathogen.</title>
        <authorList>
            <person name="van de Vossenberg B.T.L.H."/>
            <person name="Brankovics B."/>
            <person name="Nguyen H.D.T."/>
            <person name="van Gent-Pelzer M.P.E."/>
            <person name="Smith D."/>
            <person name="Dadej K."/>
            <person name="Przetakiewicz J."/>
            <person name="Kreuze J.F."/>
            <person name="Boerma M."/>
            <person name="van Leeuwen G.C.M."/>
            <person name="Andre Levesque C."/>
            <person name="van der Lee T.A.J."/>
        </authorList>
    </citation>
    <scope>NUCLEOTIDE SEQUENCE</scope>
    <source>
        <strain evidence="3">CBS 809.83</strain>
    </source>
</reference>
<dbReference type="InterPro" id="IPR027434">
    <property type="entry name" value="Homing_endonucl"/>
</dbReference>
<dbReference type="PANTHER" id="PTHR36181">
    <property type="entry name" value="INTRON-ENCODED ENDONUCLEASE AI3-RELATED"/>
    <property type="match status" value="1"/>
</dbReference>
<evidence type="ECO:0000259" key="2">
    <source>
        <dbReference type="Pfam" id="PF00961"/>
    </source>
</evidence>
<sequence length="375" mass="43981">MMEYLYETNFNLILLFIYSNFSFFNWLYKKILFLARLPASMFAQEWIIRSERIMISWFNRVNRVYQQEILVSLIVLIQICLSGIKDPISTKSSSETTRNSTFNFEPYRKIKPSHKSNICPNFLTWFIGFVEGDGSFINGKQGPSFELCQNIRDLDLLYYIRTTLGFGIVRTRPEEHRKVGAYYISDKENLERIIAIFNGNLVSNYRKSQFKNWLAAYNKKYNVSIPYIESKAEVSFSNAWLSGFIDAEGCFSGRVKLNTFKKECVLTEFSISQKDQSILVLIRALFNIVSTNLRFDPSWDGYQFHLCNKKKLLPLIAYLKTYPLKTIKSMAFKKFCVIHEMCLTKKLHKTEKGLSFIKNLCIDFNLNKEFRSKKS</sequence>
<dbReference type="SUPFAM" id="SSF55608">
    <property type="entry name" value="Homing endonucleases"/>
    <property type="match status" value="2"/>
</dbReference>
<dbReference type="Gene3D" id="3.10.28.10">
    <property type="entry name" value="Homing endonucleases"/>
    <property type="match status" value="2"/>
</dbReference>
<dbReference type="GO" id="GO:0005739">
    <property type="term" value="C:mitochondrion"/>
    <property type="evidence" value="ECO:0007669"/>
    <property type="project" value="UniProtKB-ARBA"/>
</dbReference>
<keyword evidence="3" id="KW-0540">Nuclease</keyword>
<protein>
    <submittedName>
        <fullName evidence="3">LAGLIDADG endonuclease</fullName>
    </submittedName>
</protein>
<gene>
    <name evidence="3" type="primary">iorf375</name>
</gene>
<dbReference type="GO" id="GO:0004519">
    <property type="term" value="F:endonuclease activity"/>
    <property type="evidence" value="ECO:0007669"/>
    <property type="project" value="UniProtKB-KW"/>
</dbReference>
<feature type="transmembrane region" description="Helical" evidence="1">
    <location>
        <begin position="12"/>
        <end position="28"/>
    </location>
</feature>
<evidence type="ECO:0000256" key="1">
    <source>
        <dbReference type="SAM" id="Phobius"/>
    </source>
</evidence>
<name>A0A4P8NQX1_9FUNG</name>
<feature type="domain" description="Homing endonuclease LAGLIDADG" evidence="2">
    <location>
        <begin position="127"/>
        <end position="216"/>
    </location>
</feature>
<geneLocation type="mitochondrion" evidence="3"/>
<keyword evidence="1" id="KW-1133">Transmembrane helix</keyword>
<feature type="domain" description="Homing endonuclease LAGLIDADG" evidence="2">
    <location>
        <begin position="241"/>
        <end position="339"/>
    </location>
</feature>
<evidence type="ECO:0000313" key="3">
    <source>
        <dbReference type="EMBL" id="QCQ69151.1"/>
    </source>
</evidence>
<keyword evidence="3" id="KW-0378">Hydrolase</keyword>
<dbReference type="AlphaFoldDB" id="A0A4P8NQX1"/>
<dbReference type="PANTHER" id="PTHR36181:SF4">
    <property type="entry name" value="LAGLIDADG ENDONUCLEASE"/>
    <property type="match status" value="1"/>
</dbReference>